<evidence type="ECO:0000256" key="5">
    <source>
        <dbReference type="ARBA" id="ARBA00023024"/>
    </source>
</evidence>
<dbReference type="InterPro" id="IPR001223">
    <property type="entry name" value="Glyco_hydro18_cat"/>
</dbReference>
<keyword evidence="8" id="KW-0624">Polysaccharide degradation</keyword>
<dbReference type="SUPFAM" id="SSF54556">
    <property type="entry name" value="Chitinase insertion domain"/>
    <property type="match status" value="1"/>
</dbReference>
<evidence type="ECO:0000313" key="13">
    <source>
        <dbReference type="Proteomes" id="UP001307849"/>
    </source>
</evidence>
<feature type="signal peptide" evidence="10">
    <location>
        <begin position="1"/>
        <end position="19"/>
    </location>
</feature>
<dbReference type="PANTHER" id="PTHR11177">
    <property type="entry name" value="CHITINASE"/>
    <property type="match status" value="1"/>
</dbReference>
<evidence type="ECO:0000259" key="11">
    <source>
        <dbReference type="PROSITE" id="PS51910"/>
    </source>
</evidence>
<sequence>MKYINIASVLGLLAHTVYGAAIPMNVEERQIQPISTVTGSAGTSYIYALASPIPANIASQLAAAVSAVPTSTIGVLPDGGVQTSTPVVEEVPVASDPAPRPYTGGYRNVGYYGTWYIYARNFKPSDIIASQWTHMLAGFWDINASGEIKPKDSWSDIEITTLGSASTAQGAVNGIFEQMFRLKNENRNLKIMLSVGGWLATSEGQWGIALGTPEKRNTFARSAARTVIDLGLDGIDFDWEYPRNDVETAAHVDTLRLLRQELDAAGNTLGVDRPLLLSMAAPIGPHFITTINIPEINKYVDFFNLMAYDMGGAGFSKVSTHAANFFMATDGSTEFCFVNGFEMYLAAGVPASKLNVLGPIYGHSFAGTDGPGTPFTGAGFSTWGETDVADYSLIPLGDDNMLFEDEKIMAAWTYNKFTRQMISFDTPKIVRLKTQYLMSRGVGGIGFFATNADKWTTADNLVNTALETLGGISVLEQVDNHVAYKESKYPNIRVYDGVKITPGKVLIGASTP</sequence>
<reference evidence="12 13" key="1">
    <citation type="submission" date="2019-10" db="EMBL/GenBank/DDBJ databases">
        <authorList>
            <person name="Palmer J.M."/>
        </authorList>
    </citation>
    <scope>NUCLEOTIDE SEQUENCE [LARGE SCALE GENOMIC DNA]</scope>
    <source>
        <strain evidence="12 13">TWF506</strain>
    </source>
</reference>
<comment type="catalytic activity">
    <reaction evidence="1">
        <text>Random endo-hydrolysis of N-acetyl-beta-D-glucosaminide (1-&gt;4)-beta-linkages in chitin and chitodextrins.</text>
        <dbReference type="EC" id="3.2.1.14"/>
    </reaction>
</comment>
<dbReference type="EC" id="3.2.1.14" evidence="3"/>
<name>A0AAN8NRC4_9PEZI</name>
<evidence type="ECO:0000256" key="3">
    <source>
        <dbReference type="ARBA" id="ARBA00012729"/>
    </source>
</evidence>
<dbReference type="SUPFAM" id="SSF51445">
    <property type="entry name" value="(Trans)glycosidases"/>
    <property type="match status" value="1"/>
</dbReference>
<evidence type="ECO:0000313" key="12">
    <source>
        <dbReference type="EMBL" id="KAK6516593.1"/>
    </source>
</evidence>
<dbReference type="Gene3D" id="3.10.50.10">
    <property type="match status" value="1"/>
</dbReference>
<evidence type="ECO:0000256" key="10">
    <source>
        <dbReference type="SAM" id="SignalP"/>
    </source>
</evidence>
<keyword evidence="4 9" id="KW-0378">Hydrolase</keyword>
<dbReference type="GO" id="GO:0000272">
    <property type="term" value="P:polysaccharide catabolic process"/>
    <property type="evidence" value="ECO:0007669"/>
    <property type="project" value="UniProtKB-KW"/>
</dbReference>
<keyword evidence="7 9" id="KW-0326">Glycosidase</keyword>
<evidence type="ECO:0000256" key="1">
    <source>
        <dbReference type="ARBA" id="ARBA00000822"/>
    </source>
</evidence>
<dbReference type="GO" id="GO:0008061">
    <property type="term" value="F:chitin binding"/>
    <property type="evidence" value="ECO:0007669"/>
    <property type="project" value="InterPro"/>
</dbReference>
<dbReference type="InterPro" id="IPR050314">
    <property type="entry name" value="Glycosyl_Hydrlase_18"/>
</dbReference>
<keyword evidence="13" id="KW-1185">Reference proteome</keyword>
<dbReference type="InterPro" id="IPR001579">
    <property type="entry name" value="Glyco_hydro_18_chit_AS"/>
</dbReference>
<keyword evidence="10" id="KW-0732">Signal</keyword>
<dbReference type="PANTHER" id="PTHR11177:SF317">
    <property type="entry name" value="CHITINASE 12-RELATED"/>
    <property type="match status" value="1"/>
</dbReference>
<dbReference type="InterPro" id="IPR011583">
    <property type="entry name" value="Chitinase_II/V-like_cat"/>
</dbReference>
<evidence type="ECO:0000256" key="7">
    <source>
        <dbReference type="ARBA" id="ARBA00023295"/>
    </source>
</evidence>
<dbReference type="Pfam" id="PF00704">
    <property type="entry name" value="Glyco_hydro_18"/>
    <property type="match status" value="1"/>
</dbReference>
<proteinExistence type="inferred from homology"/>
<dbReference type="AlphaFoldDB" id="A0AAN8NRC4"/>
<dbReference type="GO" id="GO:0005576">
    <property type="term" value="C:extracellular region"/>
    <property type="evidence" value="ECO:0007669"/>
    <property type="project" value="TreeGrafter"/>
</dbReference>
<dbReference type="PROSITE" id="PS51910">
    <property type="entry name" value="GH18_2"/>
    <property type="match status" value="1"/>
</dbReference>
<comment type="similarity">
    <text evidence="2">Belongs to the glycosyl hydrolase 18 family. Chitinase class V subfamily.</text>
</comment>
<dbReference type="InterPro" id="IPR017853">
    <property type="entry name" value="GH"/>
</dbReference>
<accession>A0AAN8NRC4</accession>
<keyword evidence="5" id="KW-0146">Chitin degradation</keyword>
<feature type="domain" description="GH18" evidence="11">
    <location>
        <begin position="106"/>
        <end position="472"/>
    </location>
</feature>
<dbReference type="Proteomes" id="UP001307849">
    <property type="component" value="Unassembled WGS sequence"/>
</dbReference>
<evidence type="ECO:0000256" key="4">
    <source>
        <dbReference type="ARBA" id="ARBA00022801"/>
    </source>
</evidence>
<evidence type="ECO:0000256" key="8">
    <source>
        <dbReference type="ARBA" id="ARBA00023326"/>
    </source>
</evidence>
<dbReference type="Gene3D" id="3.20.20.80">
    <property type="entry name" value="Glycosidases"/>
    <property type="match status" value="1"/>
</dbReference>
<evidence type="ECO:0000256" key="2">
    <source>
        <dbReference type="ARBA" id="ARBA00008682"/>
    </source>
</evidence>
<dbReference type="GO" id="GO:0008843">
    <property type="term" value="F:endochitinase activity"/>
    <property type="evidence" value="ECO:0007669"/>
    <property type="project" value="UniProtKB-EC"/>
</dbReference>
<gene>
    <name evidence="12" type="ORF">TWF506_006494</name>
</gene>
<dbReference type="PROSITE" id="PS01095">
    <property type="entry name" value="GH18_1"/>
    <property type="match status" value="1"/>
</dbReference>
<protein>
    <recommendedName>
        <fullName evidence="3">chitinase</fullName>
        <ecNumber evidence="3">3.2.1.14</ecNumber>
    </recommendedName>
</protein>
<dbReference type="GO" id="GO:0006032">
    <property type="term" value="P:chitin catabolic process"/>
    <property type="evidence" value="ECO:0007669"/>
    <property type="project" value="UniProtKB-KW"/>
</dbReference>
<dbReference type="EMBL" id="JAVHJM010000003">
    <property type="protein sequence ID" value="KAK6516593.1"/>
    <property type="molecule type" value="Genomic_DNA"/>
</dbReference>
<evidence type="ECO:0000256" key="9">
    <source>
        <dbReference type="RuleBase" id="RU000489"/>
    </source>
</evidence>
<organism evidence="12 13">
    <name type="scientific">Arthrobotrys conoides</name>
    <dbReference type="NCBI Taxonomy" id="74498"/>
    <lineage>
        <taxon>Eukaryota</taxon>
        <taxon>Fungi</taxon>
        <taxon>Dikarya</taxon>
        <taxon>Ascomycota</taxon>
        <taxon>Pezizomycotina</taxon>
        <taxon>Orbiliomycetes</taxon>
        <taxon>Orbiliales</taxon>
        <taxon>Orbiliaceae</taxon>
        <taxon>Arthrobotrys</taxon>
    </lineage>
</organism>
<feature type="chain" id="PRO_5042962999" description="chitinase" evidence="10">
    <location>
        <begin position="20"/>
        <end position="512"/>
    </location>
</feature>
<keyword evidence="6" id="KW-0119">Carbohydrate metabolism</keyword>
<dbReference type="SMART" id="SM00636">
    <property type="entry name" value="Glyco_18"/>
    <property type="match status" value="1"/>
</dbReference>
<evidence type="ECO:0000256" key="6">
    <source>
        <dbReference type="ARBA" id="ARBA00023277"/>
    </source>
</evidence>
<comment type="caution">
    <text evidence="12">The sequence shown here is derived from an EMBL/GenBank/DDBJ whole genome shotgun (WGS) entry which is preliminary data.</text>
</comment>
<dbReference type="InterPro" id="IPR029070">
    <property type="entry name" value="Chitinase_insertion_sf"/>
</dbReference>